<keyword evidence="6" id="KW-0963">Cytoplasm</keyword>
<dbReference type="EC" id="3.1.13.4" evidence="5"/>
<keyword evidence="9" id="KW-0378">Hydrolase</keyword>
<reference evidence="15 16" key="1">
    <citation type="journal article" date="2007" name="Proc. Natl. Acad. Sci. U.S.A.">
        <title>Nucleomorph genome of Hemiselmis andersenii reveals complete intron loss and compaction as a driver of protein structure and function.</title>
        <authorList>
            <person name="Lane C.E."/>
            <person name="van den Heuvel K."/>
            <person name="Kozera C."/>
            <person name="Curtis B.A."/>
            <person name="Parsons B.J."/>
            <person name="Bowman S."/>
            <person name="Archibald J.M."/>
        </authorList>
    </citation>
    <scope>NUCLEOTIDE SEQUENCE [LARGE SCALE GENOMIC DNA]</scope>
    <source>
        <strain evidence="15 16">CCMP644</strain>
    </source>
</reference>
<evidence type="ECO:0000256" key="3">
    <source>
        <dbReference type="ARBA" id="ARBA00004496"/>
    </source>
</evidence>
<dbReference type="GO" id="GO:0004535">
    <property type="term" value="F:poly(A)-specific ribonuclease activity"/>
    <property type="evidence" value="ECO:0007669"/>
    <property type="project" value="UniProtKB-EC"/>
</dbReference>
<dbReference type="AlphaFoldDB" id="A9BKZ7"/>
<evidence type="ECO:0000256" key="13">
    <source>
        <dbReference type="ARBA" id="ARBA00023163"/>
    </source>
</evidence>
<protein>
    <recommendedName>
        <fullName evidence="5">poly(A)-specific ribonuclease</fullName>
        <ecNumber evidence="5">3.1.13.4</ecNumber>
    </recommendedName>
</protein>
<evidence type="ECO:0000313" key="15">
    <source>
        <dbReference type="EMBL" id="ABW98152.1"/>
    </source>
</evidence>
<dbReference type="GO" id="GO:0005737">
    <property type="term" value="C:cytoplasm"/>
    <property type="evidence" value="ECO:0007669"/>
    <property type="project" value="UniProtKB-SubCell"/>
</dbReference>
<dbReference type="PANTHER" id="PTHR10797">
    <property type="entry name" value="CCR4-NOT TRANSCRIPTION COMPLEX SUBUNIT"/>
    <property type="match status" value="1"/>
</dbReference>
<gene>
    <name evidence="15" type="ORF">HAN_2g334</name>
</gene>
<evidence type="ECO:0000256" key="14">
    <source>
        <dbReference type="ARBA" id="ARBA00023242"/>
    </source>
</evidence>
<evidence type="ECO:0000256" key="10">
    <source>
        <dbReference type="ARBA" id="ARBA00022839"/>
    </source>
</evidence>
<dbReference type="InterPro" id="IPR036397">
    <property type="entry name" value="RNaseH_sf"/>
</dbReference>
<geneLocation type="nucleomorph" evidence="15"/>
<keyword evidence="15" id="KW-0542">Nucleomorph</keyword>
<dbReference type="Pfam" id="PF04857">
    <property type="entry name" value="CAF1"/>
    <property type="match status" value="1"/>
</dbReference>
<dbReference type="InterPro" id="IPR006941">
    <property type="entry name" value="RNase_CAF1"/>
</dbReference>
<evidence type="ECO:0000256" key="12">
    <source>
        <dbReference type="ARBA" id="ARBA00023015"/>
    </source>
</evidence>
<dbReference type="Gene3D" id="3.30.420.10">
    <property type="entry name" value="Ribonuclease H-like superfamily/Ribonuclease H"/>
    <property type="match status" value="1"/>
</dbReference>
<evidence type="ECO:0000256" key="2">
    <source>
        <dbReference type="ARBA" id="ARBA00004123"/>
    </source>
</evidence>
<comment type="catalytic activity">
    <reaction evidence="1">
        <text>Exonucleolytic cleavage of poly(A) to 5'-AMP.</text>
        <dbReference type="EC" id="3.1.13.4"/>
    </reaction>
</comment>
<keyword evidence="10" id="KW-0269">Exonuclease</keyword>
<dbReference type="InterPro" id="IPR039637">
    <property type="entry name" value="CNOT7/CNOT8/Pop2"/>
</dbReference>
<keyword evidence="7" id="KW-0540">Nuclease</keyword>
<dbReference type="GO" id="GO:0030014">
    <property type="term" value="C:CCR4-NOT complex"/>
    <property type="evidence" value="ECO:0007669"/>
    <property type="project" value="InterPro"/>
</dbReference>
<evidence type="ECO:0000256" key="11">
    <source>
        <dbReference type="ARBA" id="ARBA00022884"/>
    </source>
</evidence>
<dbReference type="GeneID" id="5739815"/>
<keyword evidence="8" id="KW-0479">Metal-binding</keyword>
<organism evidence="15 16">
    <name type="scientific">Hemiselmis andersenii</name>
    <name type="common">Cryptophyte alga</name>
    <dbReference type="NCBI Taxonomy" id="464988"/>
    <lineage>
        <taxon>Eukaryota</taxon>
        <taxon>Cryptophyceae</taxon>
        <taxon>Cryptomonadales</taxon>
        <taxon>Hemiselmidaceae</taxon>
        <taxon>Hemiselmis</taxon>
    </lineage>
</organism>
<comment type="similarity">
    <text evidence="4">Belongs to the CAF1 family.</text>
</comment>
<evidence type="ECO:0000256" key="6">
    <source>
        <dbReference type="ARBA" id="ARBA00022490"/>
    </source>
</evidence>
<dbReference type="InterPro" id="IPR012337">
    <property type="entry name" value="RNaseH-like_sf"/>
</dbReference>
<evidence type="ECO:0000256" key="7">
    <source>
        <dbReference type="ARBA" id="ARBA00022722"/>
    </source>
</evidence>
<keyword evidence="11" id="KW-0694">RNA-binding</keyword>
<evidence type="ECO:0000256" key="5">
    <source>
        <dbReference type="ARBA" id="ARBA00012161"/>
    </source>
</evidence>
<evidence type="ECO:0000256" key="1">
    <source>
        <dbReference type="ARBA" id="ARBA00001663"/>
    </source>
</evidence>
<dbReference type="GO" id="GO:0046872">
    <property type="term" value="F:metal ion binding"/>
    <property type="evidence" value="ECO:0007669"/>
    <property type="project" value="UniProtKB-KW"/>
</dbReference>
<dbReference type="Proteomes" id="UP000243127">
    <property type="component" value="Nucleomorph 2"/>
</dbReference>
<comment type="subcellular location">
    <subcellularLocation>
        <location evidence="3">Cytoplasm</location>
    </subcellularLocation>
    <subcellularLocation>
        <location evidence="2">Nucleus</location>
    </subcellularLocation>
</comment>
<keyword evidence="12" id="KW-0805">Transcription regulation</keyword>
<name>A9BKZ7_HEMAN</name>
<proteinExistence type="inferred from homology"/>
<sequence>MKIIDVWKTNLNDCILMINNIIKTYNYVSMDTEFPGIVVHPFKFKTSNIDEPYKILKSNVDLLNVIQIGFTFSNEEGLLPKSNGCWQFNFYFNTEKDLFAQDSMDLLVNSGVNFYNHKKKGIEMDKFALFLINSGLVLNKKIKWISFHSGYDFGYLIKILTNNFLPQNKNEFFNLLKLFFPCSYDMKYLGIYSNDLYGGLNKLAEKFKVSRIGPVHQAGSDSLLTLKVFFKLRDTFFKGKIEEKYQGILYGLGSINSKKKIETIDQINDYSESLSALFSQFFFF</sequence>
<evidence type="ECO:0000256" key="9">
    <source>
        <dbReference type="ARBA" id="ARBA00022801"/>
    </source>
</evidence>
<evidence type="ECO:0000256" key="8">
    <source>
        <dbReference type="ARBA" id="ARBA00022723"/>
    </source>
</evidence>
<dbReference type="SUPFAM" id="SSF53098">
    <property type="entry name" value="Ribonuclease H-like"/>
    <property type="match status" value="1"/>
</dbReference>
<dbReference type="GO" id="GO:0005634">
    <property type="term" value="C:nucleus"/>
    <property type="evidence" value="ECO:0007669"/>
    <property type="project" value="UniProtKB-SubCell"/>
</dbReference>
<evidence type="ECO:0000313" key="16">
    <source>
        <dbReference type="Proteomes" id="UP000243127"/>
    </source>
</evidence>
<evidence type="ECO:0000256" key="4">
    <source>
        <dbReference type="ARBA" id="ARBA00008372"/>
    </source>
</evidence>
<accession>A9BKZ7</accession>
<keyword evidence="13" id="KW-0804">Transcription</keyword>
<keyword evidence="14" id="KW-0539">Nucleus</keyword>
<dbReference type="RefSeq" id="XP_001712477.1">
    <property type="nucleotide sequence ID" value="XM_001712425.1"/>
</dbReference>
<dbReference type="GO" id="GO:0003723">
    <property type="term" value="F:RNA binding"/>
    <property type="evidence" value="ECO:0007669"/>
    <property type="project" value="UniProtKB-KW"/>
</dbReference>
<dbReference type="EMBL" id="CP000882">
    <property type="protein sequence ID" value="ABW98152.1"/>
    <property type="molecule type" value="Genomic_DNA"/>
</dbReference>